<keyword evidence="2" id="KW-1185">Reference proteome</keyword>
<gene>
    <name evidence="1" type="ORF">NM688_g5991</name>
</gene>
<dbReference type="EMBL" id="JANHOG010001170">
    <property type="protein sequence ID" value="KAJ3542251.1"/>
    <property type="molecule type" value="Genomic_DNA"/>
</dbReference>
<accession>A0ACC1SLE1</accession>
<reference evidence="1" key="1">
    <citation type="submission" date="2022-07" db="EMBL/GenBank/DDBJ databases">
        <title>Genome Sequence of Phlebia brevispora.</title>
        <authorList>
            <person name="Buettner E."/>
        </authorList>
    </citation>
    <scope>NUCLEOTIDE SEQUENCE</scope>
    <source>
        <strain evidence="1">MPL23</strain>
    </source>
</reference>
<evidence type="ECO:0000313" key="2">
    <source>
        <dbReference type="Proteomes" id="UP001148662"/>
    </source>
</evidence>
<name>A0ACC1SLE1_9APHY</name>
<comment type="caution">
    <text evidence="1">The sequence shown here is derived from an EMBL/GenBank/DDBJ whole genome shotgun (WGS) entry which is preliminary data.</text>
</comment>
<sequence length="189" mass="21214">MRASSTRADATAKKLVFEKLLKAEDRPRLVTTLRVTGTIAPDATVYHWHIELCLAPTEDGSESNDASRTVVFDMTPTGPGEAGILIVKSNSDSSTSFVPSDQFELDIQVKERHTVQEYLNFFVNKGMQRYKFDDTGSGCYHWVVTVLAHLESNGWIPQGSLSDLEAFRAEQRKLRPDNIPTPYPKGQFY</sequence>
<protein>
    <submittedName>
        <fullName evidence="1">Uncharacterized protein</fullName>
    </submittedName>
</protein>
<evidence type="ECO:0000313" key="1">
    <source>
        <dbReference type="EMBL" id="KAJ3542251.1"/>
    </source>
</evidence>
<dbReference type="Proteomes" id="UP001148662">
    <property type="component" value="Unassembled WGS sequence"/>
</dbReference>
<proteinExistence type="predicted"/>
<organism evidence="1 2">
    <name type="scientific">Phlebia brevispora</name>
    <dbReference type="NCBI Taxonomy" id="194682"/>
    <lineage>
        <taxon>Eukaryota</taxon>
        <taxon>Fungi</taxon>
        <taxon>Dikarya</taxon>
        <taxon>Basidiomycota</taxon>
        <taxon>Agaricomycotina</taxon>
        <taxon>Agaricomycetes</taxon>
        <taxon>Polyporales</taxon>
        <taxon>Meruliaceae</taxon>
        <taxon>Phlebia</taxon>
    </lineage>
</organism>